<evidence type="ECO:0000256" key="2">
    <source>
        <dbReference type="SAM" id="Phobius"/>
    </source>
</evidence>
<comment type="similarity">
    <text evidence="1">Belongs to the protein kinase superfamily. ADCK protein kinase family.</text>
</comment>
<sequence>MLGTLLQGTENKNAALRLREIVTVLRRHDIVHGLTPEKLRAIFEDLGPTFVKFGQIMSMRPDFLPTEYCDELMKLQTGARPLPFPVILSIVEQEYNKEWNKVFRIIDSTPLGSASIAQAHRATLTSGEEVVIKVQRPGIHEVMRMDLMLMKRAATIIRLVNRDNNVVDFRTLMDEMWNIAKQEMDFLIEAGHIEEFAHLNRENPFISCPRVLRDLSTQHILVMEYIDGIPLDQTDALHAAGVNITQIGRRLGENYAKQIIEDGFFHGDPHPGNIRVRNGTIVWLDLGMMGRLSNRDRTALRRAILALATHDTFEMKAAVLALGIVKGRINHAQLYQDIDVMMEQYGSLDFTDVHMGVLTNQILGILRMHHIGCPSGLAMFARGVMTVEIVMRRCAPDVSFLDIFARSLSLGLVQGMTWREGIAKARQEGIMLLRKSVQIPEQFADLLKMTLGGQAKLNIDLTGSEEPVQRLDKMINKLIIALLCAALLIASSTICTTDMKPQIGGIPFLGILGYLIAFILSLRLIWDIHKGV</sequence>
<name>F5RLA3_9FIRM</name>
<keyword evidence="4" id="KW-0418">Kinase</keyword>
<dbReference type="RefSeq" id="WP_006305899.1">
    <property type="nucleotide sequence ID" value="NZ_GL892076.1"/>
</dbReference>
<comment type="caution">
    <text evidence="4">The sequence shown here is derived from an EMBL/GenBank/DDBJ whole genome shotgun (WGS) entry which is preliminary data.</text>
</comment>
<reference evidence="4 5" key="1">
    <citation type="submission" date="2011-04" db="EMBL/GenBank/DDBJ databases">
        <authorList>
            <person name="Muzny D."/>
            <person name="Qin X."/>
            <person name="Deng J."/>
            <person name="Jiang H."/>
            <person name="Liu Y."/>
            <person name="Qu J."/>
            <person name="Song X.-Z."/>
            <person name="Zhang L."/>
            <person name="Thornton R."/>
            <person name="Coyle M."/>
            <person name="Francisco L."/>
            <person name="Jackson L."/>
            <person name="Javaid M."/>
            <person name="Korchina V."/>
            <person name="Kovar C."/>
            <person name="Mata R."/>
            <person name="Mathew T."/>
            <person name="Ngo R."/>
            <person name="Nguyen L."/>
            <person name="Nguyen N."/>
            <person name="Okwuonu G."/>
            <person name="Ongeri F."/>
            <person name="Pham C."/>
            <person name="Simmons D."/>
            <person name="Wilczek-Boney K."/>
            <person name="Hale W."/>
            <person name="Jakkamsetti A."/>
            <person name="Pham P."/>
            <person name="Ruth R."/>
            <person name="San Lucas F."/>
            <person name="Warren J."/>
            <person name="Zhang J."/>
            <person name="Zhao Z."/>
            <person name="Zhou C."/>
            <person name="Zhu D."/>
            <person name="Lee S."/>
            <person name="Bess C."/>
            <person name="Blankenburg K."/>
            <person name="Forbes L."/>
            <person name="Fu Q."/>
            <person name="Gubbala S."/>
            <person name="Hirani K."/>
            <person name="Jayaseelan J.C."/>
            <person name="Lara F."/>
            <person name="Munidasa M."/>
            <person name="Palculict T."/>
            <person name="Patil S."/>
            <person name="Pu L.-L."/>
            <person name="Saada N."/>
            <person name="Tang L."/>
            <person name="Weissenberger G."/>
            <person name="Zhu Y."/>
            <person name="Hemphill L."/>
            <person name="Shang Y."/>
            <person name="Youmans B."/>
            <person name="Ayvaz T."/>
            <person name="Ross M."/>
            <person name="Santibanez J."/>
            <person name="Aqrawi P."/>
            <person name="Gross S."/>
            <person name="Joshi V."/>
            <person name="Fowler G."/>
            <person name="Nazareth L."/>
            <person name="Reid J."/>
            <person name="Worley K."/>
            <person name="Petrosino J."/>
            <person name="Highlander S."/>
            <person name="Gibbs R."/>
        </authorList>
    </citation>
    <scope>NUCLEOTIDE SEQUENCE [LARGE SCALE GENOMIC DNA]</scope>
    <source>
        <strain evidence="4 5">DSM 2778</strain>
    </source>
</reference>
<dbReference type="HOGENOM" id="CLU_006533_0_2_9"/>
<dbReference type="InterPro" id="IPR011009">
    <property type="entry name" value="Kinase-like_dom_sf"/>
</dbReference>
<dbReference type="Proteomes" id="UP000004067">
    <property type="component" value="Unassembled WGS sequence"/>
</dbReference>
<dbReference type="OrthoDB" id="9795390at2"/>
<evidence type="ECO:0000313" key="5">
    <source>
        <dbReference type="Proteomes" id="UP000004067"/>
    </source>
</evidence>
<proteinExistence type="inferred from homology"/>
<dbReference type="SUPFAM" id="SSF56112">
    <property type="entry name" value="Protein kinase-like (PK-like)"/>
    <property type="match status" value="1"/>
</dbReference>
<dbReference type="AlphaFoldDB" id="F5RLA3"/>
<dbReference type="PANTHER" id="PTHR10566">
    <property type="entry name" value="CHAPERONE-ACTIVITY OF BC1 COMPLEX CABC1 -RELATED"/>
    <property type="match status" value="1"/>
</dbReference>
<organism evidence="4 5">
    <name type="scientific">Centipeda periodontii DSM 2778</name>
    <dbReference type="NCBI Taxonomy" id="888060"/>
    <lineage>
        <taxon>Bacteria</taxon>
        <taxon>Bacillati</taxon>
        <taxon>Bacillota</taxon>
        <taxon>Negativicutes</taxon>
        <taxon>Selenomonadales</taxon>
        <taxon>Selenomonadaceae</taxon>
        <taxon>Centipeda</taxon>
    </lineage>
</organism>
<dbReference type="Pfam" id="PF03109">
    <property type="entry name" value="ABC1"/>
    <property type="match status" value="1"/>
</dbReference>
<gene>
    <name evidence="4" type="ORF">HMPREF9081_0990</name>
</gene>
<dbReference type="InterPro" id="IPR004147">
    <property type="entry name" value="ABC1_dom"/>
</dbReference>
<dbReference type="CDD" id="cd05121">
    <property type="entry name" value="ABC1_ADCK3-like"/>
    <property type="match status" value="1"/>
</dbReference>
<feature type="transmembrane region" description="Helical" evidence="2">
    <location>
        <begin position="506"/>
        <end position="526"/>
    </location>
</feature>
<feature type="transmembrane region" description="Helical" evidence="2">
    <location>
        <begin position="474"/>
        <end position="494"/>
    </location>
</feature>
<accession>F5RLA3</accession>
<keyword evidence="2" id="KW-1133">Transmembrane helix</keyword>
<dbReference type="eggNOG" id="COG0661">
    <property type="taxonomic scope" value="Bacteria"/>
</dbReference>
<feature type="domain" description="ABC1 atypical kinase-like" evidence="3">
    <location>
        <begin position="74"/>
        <end position="316"/>
    </location>
</feature>
<dbReference type="EMBL" id="AFHQ01000029">
    <property type="protein sequence ID" value="EGK60610.1"/>
    <property type="molecule type" value="Genomic_DNA"/>
</dbReference>
<protein>
    <submittedName>
        <fullName evidence="4">ABC1 family protein kinase</fullName>
    </submittedName>
</protein>
<dbReference type="PANTHER" id="PTHR10566:SF113">
    <property type="entry name" value="PROTEIN ACTIVITY OF BC1 COMPLEX KINASE 7, CHLOROPLASTIC"/>
    <property type="match status" value="1"/>
</dbReference>
<dbReference type="GO" id="GO:0016301">
    <property type="term" value="F:kinase activity"/>
    <property type="evidence" value="ECO:0007669"/>
    <property type="project" value="UniProtKB-KW"/>
</dbReference>
<keyword evidence="5" id="KW-1185">Reference proteome</keyword>
<evidence type="ECO:0000313" key="4">
    <source>
        <dbReference type="EMBL" id="EGK60610.1"/>
    </source>
</evidence>
<keyword evidence="2" id="KW-0812">Transmembrane</keyword>
<evidence type="ECO:0000256" key="1">
    <source>
        <dbReference type="ARBA" id="ARBA00009670"/>
    </source>
</evidence>
<keyword evidence="2" id="KW-0472">Membrane</keyword>
<keyword evidence="4" id="KW-0808">Transferase</keyword>
<evidence type="ECO:0000259" key="3">
    <source>
        <dbReference type="Pfam" id="PF03109"/>
    </source>
</evidence>
<dbReference type="InterPro" id="IPR050154">
    <property type="entry name" value="UbiB_kinase"/>
</dbReference>
<dbReference type="STRING" id="888060.HMPREF9081_0990"/>